<accession>A0A239DEG5</accession>
<dbReference type="EMBL" id="FZOY01000001">
    <property type="protein sequence ID" value="SNS30291.1"/>
    <property type="molecule type" value="Genomic_DNA"/>
</dbReference>
<evidence type="ECO:0000313" key="4">
    <source>
        <dbReference type="Proteomes" id="UP000198426"/>
    </source>
</evidence>
<evidence type="ECO:0000313" key="3">
    <source>
        <dbReference type="EMBL" id="SNS30291.1"/>
    </source>
</evidence>
<dbReference type="PANTHER" id="PTHR35812:SF1">
    <property type="entry name" value="LIPOPROTEIN"/>
    <property type="match status" value="1"/>
</dbReference>
<proteinExistence type="predicted"/>
<organism evidence="3 4">
    <name type="scientific">Tropicimonas sediminicola</name>
    <dbReference type="NCBI Taxonomy" id="1031541"/>
    <lineage>
        <taxon>Bacteria</taxon>
        <taxon>Pseudomonadati</taxon>
        <taxon>Pseudomonadota</taxon>
        <taxon>Alphaproteobacteria</taxon>
        <taxon>Rhodobacterales</taxon>
        <taxon>Roseobacteraceae</taxon>
        <taxon>Tropicimonas</taxon>
    </lineage>
</organism>
<feature type="chain" id="PRO_5012511911" description="Lcl C-terminal domain-containing protein" evidence="1">
    <location>
        <begin position="29"/>
        <end position="411"/>
    </location>
</feature>
<dbReference type="PANTHER" id="PTHR35812">
    <property type="entry name" value="LIPOPROTEIN"/>
    <property type="match status" value="1"/>
</dbReference>
<dbReference type="RefSeq" id="WP_176442754.1">
    <property type="nucleotide sequence ID" value="NZ_FZOY01000001.1"/>
</dbReference>
<feature type="domain" description="Lcl C-terminal" evidence="2">
    <location>
        <begin position="83"/>
        <end position="206"/>
    </location>
</feature>
<dbReference type="InterPro" id="IPR011460">
    <property type="entry name" value="Lcl_C"/>
</dbReference>
<name>A0A239DEG5_9RHOB</name>
<gene>
    <name evidence="3" type="ORF">SAMN05421757_101768</name>
</gene>
<protein>
    <recommendedName>
        <fullName evidence="2">Lcl C-terminal domain-containing protein</fullName>
    </recommendedName>
</protein>
<reference evidence="3 4" key="1">
    <citation type="submission" date="2017-06" db="EMBL/GenBank/DDBJ databases">
        <authorList>
            <person name="Kim H.J."/>
            <person name="Triplett B.A."/>
        </authorList>
    </citation>
    <scope>NUCLEOTIDE SEQUENCE [LARGE SCALE GENOMIC DNA]</scope>
    <source>
        <strain evidence="3 4">DSM 29339</strain>
    </source>
</reference>
<dbReference type="Proteomes" id="UP000198426">
    <property type="component" value="Unassembled WGS sequence"/>
</dbReference>
<feature type="domain" description="Lcl C-terminal" evidence="2">
    <location>
        <begin position="257"/>
        <end position="363"/>
    </location>
</feature>
<dbReference type="Pfam" id="PF07603">
    <property type="entry name" value="Lcl_C"/>
    <property type="match status" value="2"/>
</dbReference>
<feature type="signal peptide" evidence="1">
    <location>
        <begin position="1"/>
        <end position="28"/>
    </location>
</feature>
<evidence type="ECO:0000259" key="2">
    <source>
        <dbReference type="Pfam" id="PF07603"/>
    </source>
</evidence>
<keyword evidence="4" id="KW-1185">Reference proteome</keyword>
<evidence type="ECO:0000256" key="1">
    <source>
        <dbReference type="SAM" id="SignalP"/>
    </source>
</evidence>
<keyword evidence="1" id="KW-0732">Signal</keyword>
<dbReference type="AlphaFoldDB" id="A0A239DEG5"/>
<sequence length="411" mass="44753">MTPETRKKSSPPYLASLLPAMIVLSASAGLSQQVTYPLVDTMQDTCFDLTGASIACPSEGEPLFGQDAQHPRLPASYTDKGDGTVLDTNTGLLWQKTPQTDRLQYADALAYCDALDLAGRSDWRVPSIKELYALADFRGELLKPEDGTPTPYIDTEMFDFEYPDGQMIFAGQYWSSTLYVKGPVMNGRNQGAFGFNFADGHIKSYGTGLDFYTGAEAASSGLANGPADGKAPGNYVRCVAGEENVYGVNAFVDNGDGTVTDDATGRMWQQDDDGTRREWAEALAYCEALELAGHDDWYLPNSKELQSIVDYNRTGFPAIDTSVFGITQESETLDYWTSTTFGDIKSHANVIAFGKALSKAGDQTDYTDWHGAGAQRSSIKTLNGQELSEEDLCSVNACDVDRPDNLVRCVR</sequence>